<reference evidence="2" key="3">
    <citation type="submission" date="2022-06" db="UniProtKB">
        <authorList>
            <consortium name="EnsemblPlants"/>
        </authorList>
    </citation>
    <scope>IDENTIFICATION</scope>
</reference>
<evidence type="ECO:0000313" key="2">
    <source>
        <dbReference type="EnsemblPlants" id="TuG1812G0400002606.01.T01.cds450070"/>
    </source>
</evidence>
<feature type="compositionally biased region" description="Basic residues" evidence="1">
    <location>
        <begin position="185"/>
        <end position="199"/>
    </location>
</feature>
<dbReference type="AlphaFoldDB" id="A0A8R7U832"/>
<feature type="region of interest" description="Disordered" evidence="1">
    <location>
        <begin position="107"/>
        <end position="128"/>
    </location>
</feature>
<proteinExistence type="predicted"/>
<reference evidence="3" key="1">
    <citation type="journal article" date="2013" name="Nature">
        <title>Draft genome of the wheat A-genome progenitor Triticum urartu.</title>
        <authorList>
            <person name="Ling H.Q."/>
            <person name="Zhao S."/>
            <person name="Liu D."/>
            <person name="Wang J."/>
            <person name="Sun H."/>
            <person name="Zhang C."/>
            <person name="Fan H."/>
            <person name="Li D."/>
            <person name="Dong L."/>
            <person name="Tao Y."/>
            <person name="Gao C."/>
            <person name="Wu H."/>
            <person name="Li Y."/>
            <person name="Cui Y."/>
            <person name="Guo X."/>
            <person name="Zheng S."/>
            <person name="Wang B."/>
            <person name="Yu K."/>
            <person name="Liang Q."/>
            <person name="Yang W."/>
            <person name="Lou X."/>
            <person name="Chen J."/>
            <person name="Feng M."/>
            <person name="Jian J."/>
            <person name="Zhang X."/>
            <person name="Luo G."/>
            <person name="Jiang Y."/>
            <person name="Liu J."/>
            <person name="Wang Z."/>
            <person name="Sha Y."/>
            <person name="Zhang B."/>
            <person name="Wu H."/>
            <person name="Tang D."/>
            <person name="Shen Q."/>
            <person name="Xue P."/>
            <person name="Zou S."/>
            <person name="Wang X."/>
            <person name="Liu X."/>
            <person name="Wang F."/>
            <person name="Yang Y."/>
            <person name="An X."/>
            <person name="Dong Z."/>
            <person name="Zhang K."/>
            <person name="Zhang X."/>
            <person name="Luo M.C."/>
            <person name="Dvorak J."/>
            <person name="Tong Y."/>
            <person name="Wang J."/>
            <person name="Yang H."/>
            <person name="Li Z."/>
            <person name="Wang D."/>
            <person name="Zhang A."/>
            <person name="Wang J."/>
        </authorList>
    </citation>
    <scope>NUCLEOTIDE SEQUENCE</scope>
    <source>
        <strain evidence="3">cv. G1812</strain>
    </source>
</reference>
<keyword evidence="3" id="KW-1185">Reference proteome</keyword>
<dbReference type="Gramene" id="TuG1812G0400002606.01.T01">
    <property type="protein sequence ID" value="TuG1812G0400002606.01.T01.cds450070"/>
    <property type="gene ID" value="TuG1812G0400002606.01"/>
</dbReference>
<reference evidence="2" key="2">
    <citation type="submission" date="2018-03" db="EMBL/GenBank/DDBJ databases">
        <title>The Triticum urartu genome reveals the dynamic nature of wheat genome evolution.</title>
        <authorList>
            <person name="Ling H."/>
            <person name="Ma B."/>
            <person name="Shi X."/>
            <person name="Liu H."/>
            <person name="Dong L."/>
            <person name="Sun H."/>
            <person name="Cao Y."/>
            <person name="Gao Q."/>
            <person name="Zheng S."/>
            <person name="Li Y."/>
            <person name="Yu Y."/>
            <person name="Du H."/>
            <person name="Qi M."/>
            <person name="Li Y."/>
            <person name="Yu H."/>
            <person name="Cui Y."/>
            <person name="Wang N."/>
            <person name="Chen C."/>
            <person name="Wu H."/>
            <person name="Zhao Y."/>
            <person name="Zhang J."/>
            <person name="Li Y."/>
            <person name="Zhou W."/>
            <person name="Zhang B."/>
            <person name="Hu W."/>
            <person name="Eijk M."/>
            <person name="Tang J."/>
            <person name="Witsenboer H."/>
            <person name="Zhao S."/>
            <person name="Li Z."/>
            <person name="Zhang A."/>
            <person name="Wang D."/>
            <person name="Liang C."/>
        </authorList>
    </citation>
    <scope>NUCLEOTIDE SEQUENCE [LARGE SCALE GENOMIC DNA]</scope>
    <source>
        <strain evidence="2">cv. G1812</strain>
    </source>
</reference>
<name>A0A8R7U832_TRIUA</name>
<dbReference type="Proteomes" id="UP000015106">
    <property type="component" value="Chromosome 4"/>
</dbReference>
<dbReference type="EnsemblPlants" id="TuG1812G0400002606.01.T01">
    <property type="protein sequence ID" value="TuG1812G0400002606.01.T01.cds450070"/>
    <property type="gene ID" value="TuG1812G0400002606.01"/>
</dbReference>
<sequence length="269" mass="28005">MDHRRMHNEMEVMERGGHVAGDGEAARPLGHQLGAPLPQQRVLQRAVGHELVDEHHPAAAGVRGERVGEGQEDGGRGGVAGADEMGGEGELVVELALALEGPGGVHDLDGHGLARPGQRAAEDGAESALPELAPGREAARGAPQLLVRQPPQQGGRGLRPRARRRRGPPFPPATQPDEEGEGRQEKRRRGGRGRGGGHRGGREPVAGGGSEAPDDGGGGGGGRGRGGIGRRGLARGHQQRRGKDKQSGRGGVMSRKAIWLFAISQMRAS</sequence>
<feature type="region of interest" description="Disordered" evidence="1">
    <location>
        <begin position="55"/>
        <end position="84"/>
    </location>
</feature>
<organism evidence="2 3">
    <name type="scientific">Triticum urartu</name>
    <name type="common">Red wild einkorn</name>
    <name type="synonym">Crithodium urartu</name>
    <dbReference type="NCBI Taxonomy" id="4572"/>
    <lineage>
        <taxon>Eukaryota</taxon>
        <taxon>Viridiplantae</taxon>
        <taxon>Streptophyta</taxon>
        <taxon>Embryophyta</taxon>
        <taxon>Tracheophyta</taxon>
        <taxon>Spermatophyta</taxon>
        <taxon>Magnoliopsida</taxon>
        <taxon>Liliopsida</taxon>
        <taxon>Poales</taxon>
        <taxon>Poaceae</taxon>
        <taxon>BOP clade</taxon>
        <taxon>Pooideae</taxon>
        <taxon>Triticodae</taxon>
        <taxon>Triticeae</taxon>
        <taxon>Triticinae</taxon>
        <taxon>Triticum</taxon>
    </lineage>
</organism>
<feature type="compositionally biased region" description="Basic residues" evidence="1">
    <location>
        <begin position="158"/>
        <end position="167"/>
    </location>
</feature>
<gene>
    <name evidence="2" type="primary">LOC125552264</name>
</gene>
<accession>A0A8R7U832</accession>
<feature type="compositionally biased region" description="Gly residues" evidence="1">
    <location>
        <begin position="206"/>
        <end position="230"/>
    </location>
</feature>
<evidence type="ECO:0000256" key="1">
    <source>
        <dbReference type="SAM" id="MobiDB-lite"/>
    </source>
</evidence>
<protein>
    <submittedName>
        <fullName evidence="2">Uncharacterized protein</fullName>
    </submittedName>
</protein>
<feature type="compositionally biased region" description="Basic residues" evidence="1">
    <location>
        <begin position="232"/>
        <end position="243"/>
    </location>
</feature>
<feature type="region of interest" description="Disordered" evidence="1">
    <location>
        <begin position="140"/>
        <end position="255"/>
    </location>
</feature>
<evidence type="ECO:0000313" key="3">
    <source>
        <dbReference type="Proteomes" id="UP000015106"/>
    </source>
</evidence>
<feature type="compositionally biased region" description="Basic and acidic residues" evidence="1">
    <location>
        <begin position="55"/>
        <end position="75"/>
    </location>
</feature>